<reference evidence="1 2" key="1">
    <citation type="submission" date="2020-04" db="EMBL/GenBank/DDBJ databases">
        <title>Perkinsus olseni comparative genomics.</title>
        <authorList>
            <person name="Bogema D.R."/>
        </authorList>
    </citation>
    <scope>NUCLEOTIDE SEQUENCE [LARGE SCALE GENOMIC DNA]</scope>
    <source>
        <strain evidence="1 2">ATCC PRA-207</strain>
    </source>
</reference>
<keyword evidence="2" id="KW-1185">Reference proteome</keyword>
<dbReference type="EMBL" id="JABANO010032867">
    <property type="protein sequence ID" value="KAF4707866.1"/>
    <property type="molecule type" value="Genomic_DNA"/>
</dbReference>
<dbReference type="AlphaFoldDB" id="A0A7J6QJP3"/>
<organism evidence="1 2">
    <name type="scientific">Perkinsus olseni</name>
    <name type="common">Perkinsus atlanticus</name>
    <dbReference type="NCBI Taxonomy" id="32597"/>
    <lineage>
        <taxon>Eukaryota</taxon>
        <taxon>Sar</taxon>
        <taxon>Alveolata</taxon>
        <taxon>Perkinsozoa</taxon>
        <taxon>Perkinsea</taxon>
        <taxon>Perkinsida</taxon>
        <taxon>Perkinsidae</taxon>
        <taxon>Perkinsus</taxon>
    </lineage>
</organism>
<feature type="non-terminal residue" evidence="1">
    <location>
        <position position="1"/>
    </location>
</feature>
<evidence type="ECO:0000313" key="2">
    <source>
        <dbReference type="Proteomes" id="UP000553632"/>
    </source>
</evidence>
<sequence>LDGPLLYVFREVLGKSSTAKGLSYLSLALLSLILRLAPPNDRKIEESIEADWQPIQSALLASKSPLALSTLSLLVQRSAALARTFVEYNGLKQLLEEGHHPPEELLQIAAVVMMKLPYYTPAESLIQGWFRRLRASPDPADFLKSVWPDLCP</sequence>
<proteinExistence type="predicted"/>
<gene>
    <name evidence="1" type="ORF">FOZ63_019437</name>
</gene>
<dbReference type="Proteomes" id="UP000553632">
    <property type="component" value="Unassembled WGS sequence"/>
</dbReference>
<accession>A0A7J6QJP3</accession>
<name>A0A7J6QJP3_PEROL</name>
<protein>
    <submittedName>
        <fullName evidence="1">Uncharacterized protein</fullName>
    </submittedName>
</protein>
<comment type="caution">
    <text evidence="1">The sequence shown here is derived from an EMBL/GenBank/DDBJ whole genome shotgun (WGS) entry which is preliminary data.</text>
</comment>
<evidence type="ECO:0000313" key="1">
    <source>
        <dbReference type="EMBL" id="KAF4707866.1"/>
    </source>
</evidence>